<proteinExistence type="inferred from homology"/>
<evidence type="ECO:0000313" key="9">
    <source>
        <dbReference type="Proteomes" id="UP000250870"/>
    </source>
</evidence>
<reference evidence="8 9" key="1">
    <citation type="journal article" date="2018" name="Int. J. Syst. Evol. Microbiol.">
        <title>Whole-genome-based revisit of Photorhabdus phylogeny: proposal for the elevation of most Photorhabdus subspecies to the species level and description of one novel species Photorhabdus bodei sp. nov., and one novel subspecies Photorhabdus laumondii subsp. clarkei subsp. nov.</title>
        <authorList>
            <person name="Machado R.A.R."/>
            <person name="Wuthrich D."/>
            <person name="Kuhnert P."/>
            <person name="Arce C.C.M."/>
            <person name="Thonen L."/>
            <person name="Ruiz C."/>
            <person name="Zhang X."/>
            <person name="Robert C.A.M."/>
            <person name="Karimi J."/>
            <person name="Kamali S."/>
            <person name="Ma J."/>
            <person name="Bruggmann R."/>
            <person name="Erb M."/>
        </authorList>
    </citation>
    <scope>NUCLEOTIDE SEQUENCE [LARGE SCALE GENOMIC DNA]</scope>
    <source>
        <strain evidence="8 9">BOJ-47</strain>
    </source>
</reference>
<evidence type="ECO:0000256" key="4">
    <source>
        <dbReference type="ARBA" id="ARBA00024746"/>
    </source>
</evidence>
<dbReference type="AlphaFoldDB" id="A0A329VNF5"/>
<sequence>MAITGSVNESLNNTIVGEPVLAGKKKGSEELNSNFMKLLVAQMQNQDPTNPMKNNELTSHLAQINTLAGIEKLNTTLGSIVGQINNNQPVQASALIGRGVMIPGNTILAGLDKEAGNVSTTPYGIELERPADSVQVTIIDKQGGVVRQIDLGGLEAGVHSFRPWDGKKEDGTNVEDGAYNFTITASYKGEQRVFQPLRFAEVRGITRDADGAKLDLGRIGAVTMDQIRQIL</sequence>
<comment type="similarity">
    <text evidence="1 5">Belongs to the FlgD family.</text>
</comment>
<dbReference type="Pfam" id="PF03963">
    <property type="entry name" value="FlgD"/>
    <property type="match status" value="1"/>
</dbReference>
<dbReference type="Pfam" id="PF13860">
    <property type="entry name" value="FlgD_ig"/>
    <property type="match status" value="1"/>
</dbReference>
<dbReference type="Gene3D" id="2.30.30.910">
    <property type="match status" value="1"/>
</dbReference>
<dbReference type="EMBL" id="NSCI01000001">
    <property type="protein sequence ID" value="RAW93395.1"/>
    <property type="molecule type" value="Genomic_DNA"/>
</dbReference>
<dbReference type="Gene3D" id="2.60.40.4070">
    <property type="match status" value="1"/>
</dbReference>
<dbReference type="InterPro" id="IPR005648">
    <property type="entry name" value="FlgD"/>
</dbReference>
<evidence type="ECO:0000256" key="2">
    <source>
        <dbReference type="ARBA" id="ARBA00016013"/>
    </source>
</evidence>
<evidence type="ECO:0000256" key="5">
    <source>
        <dbReference type="RuleBase" id="RU362076"/>
    </source>
</evidence>
<dbReference type="RefSeq" id="WP_113024278.1">
    <property type="nucleotide sequence ID" value="NZ_CAWNWQ010000001.1"/>
</dbReference>
<evidence type="ECO:0000259" key="6">
    <source>
        <dbReference type="Pfam" id="PF13860"/>
    </source>
</evidence>
<dbReference type="NCBIfam" id="NF005176">
    <property type="entry name" value="PRK06655.1-1"/>
    <property type="match status" value="1"/>
</dbReference>
<evidence type="ECO:0000256" key="1">
    <source>
        <dbReference type="ARBA" id="ARBA00010577"/>
    </source>
</evidence>
<comment type="caution">
    <text evidence="8">The sequence shown here is derived from an EMBL/GenBank/DDBJ whole genome shotgun (WGS) entry which is preliminary data.</text>
</comment>
<feature type="domain" description="FlgD Tudor-like" evidence="7">
    <location>
        <begin position="87"/>
        <end position="228"/>
    </location>
</feature>
<name>A0A329VNF5_9GAMM</name>
<keyword evidence="8" id="KW-0969">Cilium</keyword>
<dbReference type="InterPro" id="IPR025963">
    <property type="entry name" value="FLgD_Tudor"/>
</dbReference>
<protein>
    <recommendedName>
        <fullName evidence="2 5">Basal-body rod modification protein FlgD</fullName>
    </recommendedName>
</protein>
<comment type="function">
    <text evidence="4 5">Required for flagellar hook formation. May act as a scaffolding protein.</text>
</comment>
<evidence type="ECO:0000256" key="3">
    <source>
        <dbReference type="ARBA" id="ARBA00022795"/>
    </source>
</evidence>
<keyword evidence="8" id="KW-0282">Flagellum</keyword>
<dbReference type="GO" id="GO:0044781">
    <property type="term" value="P:bacterial-type flagellum organization"/>
    <property type="evidence" value="ECO:0007669"/>
    <property type="project" value="UniProtKB-UniRule"/>
</dbReference>
<feature type="domain" description="FlgD/Vpr Ig-like" evidence="6">
    <location>
        <begin position="120"/>
        <end position="188"/>
    </location>
</feature>
<gene>
    <name evidence="8" type="ORF">CKY01_00215</name>
</gene>
<organism evidence="8 9">
    <name type="scientific">Photorhabdus laumondii subsp. clarkei</name>
    <dbReference type="NCBI Taxonomy" id="2029685"/>
    <lineage>
        <taxon>Bacteria</taxon>
        <taxon>Pseudomonadati</taxon>
        <taxon>Pseudomonadota</taxon>
        <taxon>Gammaproteobacteria</taxon>
        <taxon>Enterobacterales</taxon>
        <taxon>Morganellaceae</taxon>
        <taxon>Photorhabdus</taxon>
    </lineage>
</organism>
<accession>A0A329VNF5</accession>
<evidence type="ECO:0000259" key="7">
    <source>
        <dbReference type="Pfam" id="PF13861"/>
    </source>
</evidence>
<keyword evidence="3 5" id="KW-1005">Bacterial flagellum biogenesis</keyword>
<evidence type="ECO:0000313" key="8">
    <source>
        <dbReference type="EMBL" id="RAW93395.1"/>
    </source>
</evidence>
<dbReference type="InterPro" id="IPR025965">
    <property type="entry name" value="FlgD/Vpr_Ig-like"/>
</dbReference>
<dbReference type="Proteomes" id="UP000250870">
    <property type="component" value="Unassembled WGS sequence"/>
</dbReference>
<dbReference type="Pfam" id="PF13861">
    <property type="entry name" value="FLgD_tudor"/>
    <property type="match status" value="1"/>
</dbReference>
<keyword evidence="8" id="KW-0966">Cell projection</keyword>